<feature type="region of interest" description="Disordered" evidence="1">
    <location>
        <begin position="409"/>
        <end position="437"/>
    </location>
</feature>
<evidence type="ECO:0000313" key="2">
    <source>
        <dbReference type="EMBL" id="ODN81759.1"/>
    </source>
</evidence>
<keyword evidence="3" id="KW-1185">Reference proteome</keyword>
<feature type="compositionally biased region" description="Polar residues" evidence="1">
    <location>
        <begin position="673"/>
        <end position="692"/>
    </location>
</feature>
<dbReference type="OrthoDB" id="2574970at2759"/>
<dbReference type="GeneID" id="30153451"/>
<protein>
    <submittedName>
        <fullName evidence="2">Uncharacterized protein</fullName>
    </submittedName>
</protein>
<feature type="compositionally biased region" description="Low complexity" evidence="1">
    <location>
        <begin position="765"/>
        <end position="791"/>
    </location>
</feature>
<name>A0A1E3HZL1_9TREE</name>
<reference evidence="2 3" key="1">
    <citation type="submission" date="2016-06" db="EMBL/GenBank/DDBJ databases">
        <title>Evolution of pathogenesis and genome organization in the Tremellales.</title>
        <authorList>
            <person name="Cuomo C."/>
            <person name="Litvintseva A."/>
            <person name="Heitman J."/>
            <person name="Chen Y."/>
            <person name="Sun S."/>
            <person name="Springer D."/>
            <person name="Dromer F."/>
            <person name="Young S."/>
            <person name="Zeng Q."/>
            <person name="Chapman S."/>
            <person name="Gujja S."/>
            <person name="Saif S."/>
            <person name="Birren B."/>
        </authorList>
    </citation>
    <scope>NUCLEOTIDE SEQUENCE [LARGE SCALE GENOMIC DNA]</scope>
    <source>
        <strain evidence="2 3">CBS 6039</strain>
    </source>
</reference>
<dbReference type="AlphaFoldDB" id="A0A1E3HZL1"/>
<feature type="region of interest" description="Disordered" evidence="1">
    <location>
        <begin position="661"/>
        <end position="692"/>
    </location>
</feature>
<feature type="compositionally biased region" description="Gly residues" evidence="1">
    <location>
        <begin position="792"/>
        <end position="803"/>
    </location>
</feature>
<feature type="compositionally biased region" description="Low complexity" evidence="1">
    <location>
        <begin position="414"/>
        <end position="431"/>
    </location>
</feature>
<comment type="caution">
    <text evidence="2">The sequence shown here is derived from an EMBL/GenBank/DDBJ whole genome shotgun (WGS) entry which is preliminary data.</text>
</comment>
<dbReference type="Proteomes" id="UP000094065">
    <property type="component" value="Unassembled WGS sequence"/>
</dbReference>
<dbReference type="EMBL" id="AWGJ01000003">
    <property type="protein sequence ID" value="ODN81759.1"/>
    <property type="molecule type" value="Genomic_DNA"/>
</dbReference>
<dbReference type="RefSeq" id="XP_018996078.1">
    <property type="nucleotide sequence ID" value="XM_019135675.1"/>
</dbReference>
<evidence type="ECO:0000313" key="3">
    <source>
        <dbReference type="Proteomes" id="UP000094065"/>
    </source>
</evidence>
<feature type="region of interest" description="Disordered" evidence="1">
    <location>
        <begin position="752"/>
        <end position="803"/>
    </location>
</feature>
<feature type="compositionally biased region" description="Low complexity" evidence="1">
    <location>
        <begin position="661"/>
        <end position="672"/>
    </location>
</feature>
<feature type="non-terminal residue" evidence="2">
    <location>
        <position position="1"/>
    </location>
</feature>
<sequence length="803" mass="86487">MSTHPAHLATFVFDSALPLPQYSKLIQPQGPIHKLIQRLIEKHDGEEHLSVSMLVTPGDQVKTGSKRPGKVYREEFRSPSAFLTSLPKLGALFATKASRSPQWPGFGQKTKADSLQEKKRKRLEESALLNAVVGGLELLQRPQPDRRHLPSKTFISLTPSSATPFLDSACTSSSSQIKPLPPSQRYMVVITSGTPSREDHKPVEEDTEAVLVDANWDPTWDGQGWNDVAEALKVGEVRCSTVALNTHCQLAIKVKQLCQEEKKVWFSTPVGMDIHLSGFAIESHEPTIPPPQPTVQEPQPQPPIVPQQPPATNPPTSAPSGIFNPANLAKMDPQMINSMLTTIRAQSQQPNARQDPRVHQIIAMLEYQLRTFAAKAAQGQGNAAGPSQGQADDKVAGPGESAMLAIQQQREKQAQLQQAMQSMAPAATAAAPPAPGPPRGQLVWSGAITWGNPTSGGSIPVDVMIVGSGNTDSIYVNKWPKELLIRTLAPIDLQVISSYARANSTPIVNIAPSDKGGLVNDPSYRQKYTQLGINLGMNKRVALVEFPGMQDRGIVIFPAPLNSGEKAFRLMGLICMATPFPQLPRAAPATVPPQRAPPGSSNIPNQPLPQTAFRPSTVQPSASMLNKISGGTANSGVGGHQAQQSQQLNLLMQQAQARQSQAAASLAQTQSQNNPANTPVQNRNLPGSAQPQSREFIQAQYQQLVGFAQKIGLTIQPQDPATVTPQKLQELMAGLRQADAKMKQNKLLLQQQQMGGGGQQGQGQGSSQMSQAQVAAQMARMQQMMQQQQQQGGSGMGMRGFGQ</sequence>
<evidence type="ECO:0000256" key="1">
    <source>
        <dbReference type="SAM" id="MobiDB-lite"/>
    </source>
</evidence>
<feature type="compositionally biased region" description="Gly residues" evidence="1">
    <location>
        <begin position="754"/>
        <end position="764"/>
    </location>
</feature>
<gene>
    <name evidence="2" type="ORF">L202_02142</name>
</gene>
<accession>A0A1E3HZL1</accession>
<dbReference type="STRING" id="1295533.A0A1E3HZL1"/>
<feature type="compositionally biased region" description="Pro residues" evidence="1">
    <location>
        <begin position="287"/>
        <end position="317"/>
    </location>
</feature>
<feature type="region of interest" description="Disordered" evidence="1">
    <location>
        <begin position="586"/>
        <end position="644"/>
    </location>
</feature>
<organism evidence="2 3">
    <name type="scientific">Cryptococcus amylolentus CBS 6039</name>
    <dbReference type="NCBI Taxonomy" id="1295533"/>
    <lineage>
        <taxon>Eukaryota</taxon>
        <taxon>Fungi</taxon>
        <taxon>Dikarya</taxon>
        <taxon>Basidiomycota</taxon>
        <taxon>Agaricomycotina</taxon>
        <taxon>Tremellomycetes</taxon>
        <taxon>Tremellales</taxon>
        <taxon>Cryptococcaceae</taxon>
        <taxon>Cryptococcus</taxon>
    </lineage>
</organism>
<feature type="region of interest" description="Disordered" evidence="1">
    <location>
        <begin position="283"/>
        <end position="327"/>
    </location>
</feature>
<feature type="compositionally biased region" description="Polar residues" evidence="1">
    <location>
        <begin position="599"/>
        <end position="635"/>
    </location>
</feature>
<proteinExistence type="predicted"/>